<dbReference type="GeneID" id="73331447"/>
<name>A0AA37PE02_9PEZI</name>
<keyword evidence="2" id="KW-1185">Reference proteome</keyword>
<evidence type="ECO:0000313" key="2">
    <source>
        <dbReference type="Proteomes" id="UP001055115"/>
    </source>
</evidence>
<dbReference type="Proteomes" id="UP001055115">
    <property type="component" value="Unassembled WGS sequence"/>
</dbReference>
<comment type="caution">
    <text evidence="1">The sequence shown here is derived from an EMBL/GenBank/DDBJ whole genome shotgun (WGS) entry which is preliminary data.</text>
</comment>
<gene>
    <name evidence="1" type="ORF">ColSpa_10645</name>
</gene>
<dbReference type="AlphaFoldDB" id="A0AA37PE02"/>
<evidence type="ECO:0000313" key="1">
    <source>
        <dbReference type="EMBL" id="GKT50464.1"/>
    </source>
</evidence>
<dbReference type="RefSeq" id="XP_049132814.1">
    <property type="nucleotide sequence ID" value="XM_049276857.1"/>
</dbReference>
<accession>A0AA37PE02</accession>
<dbReference type="EMBL" id="BQXU01000037">
    <property type="protein sequence ID" value="GKT50464.1"/>
    <property type="molecule type" value="Genomic_DNA"/>
</dbReference>
<reference evidence="1 2" key="1">
    <citation type="submission" date="2022-03" db="EMBL/GenBank/DDBJ databases">
        <title>Genome data of Colletotrichum spp.</title>
        <authorList>
            <person name="Utami Y.D."/>
            <person name="Hiruma K."/>
        </authorList>
    </citation>
    <scope>NUCLEOTIDE SEQUENCE [LARGE SCALE GENOMIC DNA]</scope>
    <source>
        <strain evidence="1 2">MAFF 239500</strain>
    </source>
</reference>
<sequence>MTLVLHGHKASLQRLCTVPSRLELDDSEALGDGLGDLLVLVLQQSQGESNVVPLALRLAAGEPGRELVGQLLGVLVLLDEAQEEPDDPAEALLLQVLLGGQQAEHVDKVVVDGIVLGAELGEEHPCQVGDAAVLILEALGHLTQLTLNLDLTGENEEGQRHQASTLDRLVLVSQTAVQEVRVFVDEVVEAHGHVTKSDDGVRADGGIGRALHDGDEQRQVGLAVLGADAHELGEAESGSSLQPLVGIRGVVGANFRHQRSELCQQRLGAEQKLSLTNVGHGLGEVVLGRAANEVQVIGLVLLACLGRRLVGGLLLLLLLLTALEVLFAEFQVHNLLDSNVADDKQKLGQTDGGVALLRLRRRGNDRLVSVLVRLHRLTLISRRWPGAWLRARLRACSRLRSSKNLLGLVADDVGAEGVRVLGNGVDGIDGLLSDTIPLLAFGRNLGDGGQLGQNSMVVWQPGELDGRFFCLSAGGVDPAKSNAGVLGQLEIGTAVRAQASPQHSLHLPNHDLGVGSREHAQHDDGTTTLRPGDLALLYAVHLPELGNDNFGNQALLHHGAEQLLQRRQLGRGGTKGQTDHVAGDEVGRIVRAERVGGLKEQTLVDIDEMALDALALVAVALGPDQTQHTADADLVLLNVVCIANLKVVHGLDDFTLVAGAKQLADGAGGLVEDVNELQGLGVVSFGESELLDGLGRGSLLPRLTNRLELLLLIVDGGVGSFAKTRGSLGRLQCVELFVNLVKTRLPVFARKLGAVHDGKWMCLDQSAKKLDGIPPDVAALVLETSAGHFGSALASLGELLLEVAQLDVDLNGSASAVGVYVEESLLQHVEEGVELRLVVLTTLVLLDQVGNHVSADLDEGAAQCVRLGLSELVSAKRKRHSYLAV</sequence>
<protein>
    <submittedName>
        <fullName evidence="1">Uncharacterized protein</fullName>
    </submittedName>
</protein>
<proteinExistence type="predicted"/>
<organism evidence="1 2">
    <name type="scientific">Colletotrichum spaethianum</name>
    <dbReference type="NCBI Taxonomy" id="700344"/>
    <lineage>
        <taxon>Eukaryota</taxon>
        <taxon>Fungi</taxon>
        <taxon>Dikarya</taxon>
        <taxon>Ascomycota</taxon>
        <taxon>Pezizomycotina</taxon>
        <taxon>Sordariomycetes</taxon>
        <taxon>Hypocreomycetidae</taxon>
        <taxon>Glomerellales</taxon>
        <taxon>Glomerellaceae</taxon>
        <taxon>Colletotrichum</taxon>
        <taxon>Colletotrichum spaethianum species complex</taxon>
    </lineage>
</organism>